<reference evidence="3 4" key="1">
    <citation type="submission" date="2019-09" db="EMBL/GenBank/DDBJ databases">
        <title>Goodfellowia gen. nov., a new genus of the Pseudonocardineae related to Actinoalloteichus, containing Goodfellowia coeruleoviolacea gen. nov., comb. nov. gen. nov., comb. nov.</title>
        <authorList>
            <person name="Labeda D."/>
        </authorList>
    </citation>
    <scope>NUCLEOTIDE SEQUENCE [LARGE SCALE GENOMIC DNA]</scope>
    <source>
        <strain evidence="3 4">AN110305</strain>
    </source>
</reference>
<protein>
    <submittedName>
        <fullName evidence="3">Kinase</fullName>
    </submittedName>
</protein>
<dbReference type="RefSeq" id="WP_149853181.1">
    <property type="nucleotide sequence ID" value="NZ_VUOB01000060.1"/>
</dbReference>
<keyword evidence="4" id="KW-1185">Reference proteome</keyword>
<gene>
    <name evidence="3" type="ORF">F0L68_29825</name>
</gene>
<dbReference type="OrthoDB" id="4548147at2"/>
<accession>A0A5B2WVF1</accession>
<dbReference type="AlphaFoldDB" id="A0A5B2WVF1"/>
<evidence type="ECO:0000256" key="1">
    <source>
        <dbReference type="ARBA" id="ARBA00022777"/>
    </source>
</evidence>
<proteinExistence type="predicted"/>
<dbReference type="PIRSF" id="PIRSF033887">
    <property type="entry name" value="PduX"/>
    <property type="match status" value="1"/>
</dbReference>
<dbReference type="InterPro" id="IPR014721">
    <property type="entry name" value="Ribsml_uS5_D2-typ_fold_subgr"/>
</dbReference>
<feature type="domain" description="GHMP kinase N-terminal" evidence="2">
    <location>
        <begin position="82"/>
        <end position="141"/>
    </location>
</feature>
<sequence>MAGDEAAVEVIDLGGVTGVGRANGTFGELLQGRLPGDDLDFLVTLPITQSSTATFVSTPERDEIRVVPAHKRKSQRLVGDILRAHGRRGGGVLTLVSTLPEGKGFASSSADLVATARAVGGALGIALDAVAIEDFLRRIEPSDGVMHDGIVSFYHREVRLREWLGCLPPLTIVAHDEGGEVDTVGYNRIPKPYTAEDKREYARLLSVLSDAVRARDLAAVGAVSSRSVQLDARYWQRPRLDALRRVCADIDGLGLVLAHSGTVTGILVADADPDYLAKIEHATARCRALGGPVSVHRSLCVDDECGPLQAQVG</sequence>
<dbReference type="Proteomes" id="UP000323454">
    <property type="component" value="Unassembled WGS sequence"/>
</dbReference>
<dbReference type="GO" id="GO:0005524">
    <property type="term" value="F:ATP binding"/>
    <property type="evidence" value="ECO:0007669"/>
    <property type="project" value="InterPro"/>
</dbReference>
<evidence type="ECO:0000313" key="4">
    <source>
        <dbReference type="Proteomes" id="UP000323454"/>
    </source>
</evidence>
<dbReference type="EMBL" id="VUOB01000060">
    <property type="protein sequence ID" value="KAA2254632.1"/>
    <property type="molecule type" value="Genomic_DNA"/>
</dbReference>
<dbReference type="GO" id="GO:0016301">
    <property type="term" value="F:kinase activity"/>
    <property type="evidence" value="ECO:0007669"/>
    <property type="project" value="UniProtKB-KW"/>
</dbReference>
<organism evidence="3 4">
    <name type="scientific">Solihabitans fulvus</name>
    <dbReference type="NCBI Taxonomy" id="1892852"/>
    <lineage>
        <taxon>Bacteria</taxon>
        <taxon>Bacillati</taxon>
        <taxon>Actinomycetota</taxon>
        <taxon>Actinomycetes</taxon>
        <taxon>Pseudonocardiales</taxon>
        <taxon>Pseudonocardiaceae</taxon>
        <taxon>Solihabitans</taxon>
    </lineage>
</organism>
<dbReference type="InterPro" id="IPR012363">
    <property type="entry name" value="PduX"/>
</dbReference>
<evidence type="ECO:0000313" key="3">
    <source>
        <dbReference type="EMBL" id="KAA2254632.1"/>
    </source>
</evidence>
<dbReference type="InterPro" id="IPR020568">
    <property type="entry name" value="Ribosomal_Su5_D2-typ_SF"/>
</dbReference>
<dbReference type="Pfam" id="PF00288">
    <property type="entry name" value="GHMP_kinases_N"/>
    <property type="match status" value="1"/>
</dbReference>
<evidence type="ECO:0000259" key="2">
    <source>
        <dbReference type="Pfam" id="PF00288"/>
    </source>
</evidence>
<name>A0A5B2WVF1_9PSEU</name>
<dbReference type="Gene3D" id="3.30.230.10">
    <property type="match status" value="1"/>
</dbReference>
<dbReference type="InterPro" id="IPR006204">
    <property type="entry name" value="GHMP_kinase_N_dom"/>
</dbReference>
<keyword evidence="1 3" id="KW-0418">Kinase</keyword>
<comment type="caution">
    <text evidence="3">The sequence shown here is derived from an EMBL/GenBank/DDBJ whole genome shotgun (WGS) entry which is preliminary data.</text>
</comment>
<keyword evidence="1 3" id="KW-0808">Transferase</keyword>
<dbReference type="SUPFAM" id="SSF54211">
    <property type="entry name" value="Ribosomal protein S5 domain 2-like"/>
    <property type="match status" value="1"/>
</dbReference>
<reference evidence="3 4" key="2">
    <citation type="submission" date="2019-09" db="EMBL/GenBank/DDBJ databases">
        <authorList>
            <person name="Jin C."/>
        </authorList>
    </citation>
    <scope>NUCLEOTIDE SEQUENCE [LARGE SCALE GENOMIC DNA]</scope>
    <source>
        <strain evidence="3 4">AN110305</strain>
    </source>
</reference>